<name>A0A9X1F7W2_9FLAO</name>
<proteinExistence type="inferred from homology"/>
<comment type="similarity">
    <text evidence="2">Belongs to the membrane fusion protein (MFP) (TC 8.A.1) family.</text>
</comment>
<feature type="domain" description="Multidrug resistance protein MdtA-like barrel-sandwich hybrid" evidence="4">
    <location>
        <begin position="101"/>
        <end position="223"/>
    </location>
</feature>
<dbReference type="Pfam" id="PF25967">
    <property type="entry name" value="RND-MFP_C"/>
    <property type="match status" value="1"/>
</dbReference>
<evidence type="ECO:0000259" key="5">
    <source>
        <dbReference type="Pfam" id="PF25954"/>
    </source>
</evidence>
<dbReference type="InterPro" id="IPR058792">
    <property type="entry name" value="Beta-barrel_RND_2"/>
</dbReference>
<organism evidence="7 8">
    <name type="scientific">Winogradskyella luteola</name>
    <dbReference type="NCBI Taxonomy" id="2828330"/>
    <lineage>
        <taxon>Bacteria</taxon>
        <taxon>Pseudomonadati</taxon>
        <taxon>Bacteroidota</taxon>
        <taxon>Flavobacteriia</taxon>
        <taxon>Flavobacteriales</taxon>
        <taxon>Flavobacteriaceae</taxon>
        <taxon>Winogradskyella</taxon>
    </lineage>
</organism>
<dbReference type="PROSITE" id="PS51257">
    <property type="entry name" value="PROKAR_LIPOPROTEIN"/>
    <property type="match status" value="1"/>
</dbReference>
<dbReference type="GO" id="GO:1990281">
    <property type="term" value="C:efflux pump complex"/>
    <property type="evidence" value="ECO:0007669"/>
    <property type="project" value="TreeGrafter"/>
</dbReference>
<evidence type="ECO:0000313" key="8">
    <source>
        <dbReference type="Proteomes" id="UP001138894"/>
    </source>
</evidence>
<evidence type="ECO:0000313" key="7">
    <source>
        <dbReference type="EMBL" id="MBV7268746.1"/>
    </source>
</evidence>
<feature type="domain" description="Multidrug resistance protein MdtA-like C-terminal permuted SH3" evidence="6">
    <location>
        <begin position="311"/>
        <end position="374"/>
    </location>
</feature>
<comment type="caution">
    <text evidence="7">The sequence shown here is derived from an EMBL/GenBank/DDBJ whole genome shotgun (WGS) entry which is preliminary data.</text>
</comment>
<keyword evidence="8" id="KW-1185">Reference proteome</keyword>
<dbReference type="InterPro" id="IPR058625">
    <property type="entry name" value="MdtA-like_BSH"/>
</dbReference>
<comment type="subcellular location">
    <subcellularLocation>
        <location evidence="1">Cell envelope</location>
    </subcellularLocation>
</comment>
<dbReference type="InterPro" id="IPR058627">
    <property type="entry name" value="MdtA-like_C"/>
</dbReference>
<dbReference type="Pfam" id="PF25917">
    <property type="entry name" value="BSH_RND"/>
    <property type="match status" value="1"/>
</dbReference>
<evidence type="ECO:0000259" key="4">
    <source>
        <dbReference type="Pfam" id="PF25917"/>
    </source>
</evidence>
<dbReference type="InterPro" id="IPR006143">
    <property type="entry name" value="RND_pump_MFP"/>
</dbReference>
<keyword evidence="3" id="KW-0813">Transport</keyword>
<protein>
    <submittedName>
        <fullName evidence="7">Efflux RND transporter periplasmic adaptor subunit</fullName>
    </submittedName>
</protein>
<evidence type="ECO:0000256" key="1">
    <source>
        <dbReference type="ARBA" id="ARBA00004196"/>
    </source>
</evidence>
<feature type="domain" description="CusB-like beta-barrel" evidence="5">
    <location>
        <begin position="233"/>
        <end position="305"/>
    </location>
</feature>
<dbReference type="PANTHER" id="PTHR30469">
    <property type="entry name" value="MULTIDRUG RESISTANCE PROTEIN MDTA"/>
    <property type="match status" value="1"/>
</dbReference>
<dbReference type="PANTHER" id="PTHR30469:SF15">
    <property type="entry name" value="HLYD FAMILY OF SECRETION PROTEINS"/>
    <property type="match status" value="1"/>
</dbReference>
<evidence type="ECO:0000259" key="6">
    <source>
        <dbReference type="Pfam" id="PF25967"/>
    </source>
</evidence>
<dbReference type="EMBL" id="JAGSPD010000004">
    <property type="protein sequence ID" value="MBV7268746.1"/>
    <property type="molecule type" value="Genomic_DNA"/>
</dbReference>
<reference evidence="7" key="1">
    <citation type="submission" date="2021-04" db="EMBL/GenBank/DDBJ databases">
        <authorList>
            <person name="Pira H."/>
            <person name="Risdian C."/>
            <person name="Wink J."/>
        </authorList>
    </citation>
    <scope>NUCLEOTIDE SEQUENCE</scope>
    <source>
        <strain evidence="7">WHY3</strain>
    </source>
</reference>
<dbReference type="GO" id="GO:0015562">
    <property type="term" value="F:efflux transmembrane transporter activity"/>
    <property type="evidence" value="ECO:0007669"/>
    <property type="project" value="TreeGrafter"/>
</dbReference>
<sequence>MKKIYSLIILTSLLAACSGEKGKSVEELIASDDAVAIQKKKDELVDEQQALAVQIKELDEKLQSINPDRNVPLITTFNAKVEEFKHYLELQGSVETKQNIVVTPEVGGIITRVHVKEGQRVSKGQLLASIDDGGLSQQKAQLEVQANLAKTTFERQKRLWDQKIGSEIQYLQTKSQYEGLQKSIAQINEQLAKNNVRAPFSGVIDDIITEQGNVAAPGQTQLMRLVNLKDMYIKTDVPESYITSITNGKKVEVMFPVLGKTLTSEVRQTGNFINPANRTFDVEIAVPNKDGSIKPNLTARLKINDYTNKKAILIPQSIISENAEGEQYIYVLADKNKDKATAKQVIIQTGKTQGDEIEVLSGLEENAEVIQEGARSVKDGQTVKVIS</sequence>
<accession>A0A9X1F7W2</accession>
<dbReference type="RefSeq" id="WP_218545295.1">
    <property type="nucleotide sequence ID" value="NZ_JAGSPD010000004.1"/>
</dbReference>
<dbReference type="NCBIfam" id="TIGR01730">
    <property type="entry name" value="RND_mfp"/>
    <property type="match status" value="1"/>
</dbReference>
<dbReference type="AlphaFoldDB" id="A0A9X1F7W2"/>
<evidence type="ECO:0000256" key="2">
    <source>
        <dbReference type="ARBA" id="ARBA00009477"/>
    </source>
</evidence>
<dbReference type="Pfam" id="PF25954">
    <property type="entry name" value="Beta-barrel_RND_2"/>
    <property type="match status" value="1"/>
</dbReference>
<gene>
    <name evidence="7" type="ORF">KCG49_05980</name>
</gene>
<dbReference type="Proteomes" id="UP001138894">
    <property type="component" value="Unassembled WGS sequence"/>
</dbReference>
<evidence type="ECO:0000256" key="3">
    <source>
        <dbReference type="ARBA" id="ARBA00022448"/>
    </source>
</evidence>